<dbReference type="AlphaFoldDB" id="A0A1Y1Y0F9"/>
<evidence type="ECO:0000256" key="3">
    <source>
        <dbReference type="ARBA" id="ARBA00022989"/>
    </source>
</evidence>
<dbReference type="PROSITE" id="PS51380">
    <property type="entry name" value="EXS"/>
    <property type="match status" value="1"/>
</dbReference>
<evidence type="ECO:0000256" key="4">
    <source>
        <dbReference type="ARBA" id="ARBA00023136"/>
    </source>
</evidence>
<dbReference type="OrthoDB" id="2159384at2759"/>
<evidence type="ECO:0000313" key="6">
    <source>
        <dbReference type="EMBL" id="ORX91487.1"/>
    </source>
</evidence>
<dbReference type="PANTHER" id="PTHR10783:SF46">
    <property type="entry name" value="PROTEIN ERD1 HOMOLOG 2"/>
    <property type="match status" value="1"/>
</dbReference>
<dbReference type="InterPro" id="IPR004342">
    <property type="entry name" value="EXS_C"/>
</dbReference>
<dbReference type="Proteomes" id="UP000193498">
    <property type="component" value="Unassembled WGS sequence"/>
</dbReference>
<evidence type="ECO:0000256" key="2">
    <source>
        <dbReference type="ARBA" id="ARBA00022692"/>
    </source>
</evidence>
<organism evidence="6 7">
    <name type="scientific">Basidiobolus meristosporus CBS 931.73</name>
    <dbReference type="NCBI Taxonomy" id="1314790"/>
    <lineage>
        <taxon>Eukaryota</taxon>
        <taxon>Fungi</taxon>
        <taxon>Fungi incertae sedis</taxon>
        <taxon>Zoopagomycota</taxon>
        <taxon>Entomophthoromycotina</taxon>
        <taxon>Basidiobolomycetes</taxon>
        <taxon>Basidiobolales</taxon>
        <taxon>Basidiobolaceae</taxon>
        <taxon>Basidiobolus</taxon>
    </lineage>
</organism>
<dbReference type="InParanoid" id="A0A1Y1Y0F9"/>
<evidence type="ECO:0000256" key="1">
    <source>
        <dbReference type="ARBA" id="ARBA00004141"/>
    </source>
</evidence>
<reference evidence="6 7" key="1">
    <citation type="submission" date="2016-07" db="EMBL/GenBank/DDBJ databases">
        <title>Pervasive Adenine N6-methylation of Active Genes in Fungi.</title>
        <authorList>
            <consortium name="DOE Joint Genome Institute"/>
            <person name="Mondo S.J."/>
            <person name="Dannebaum R.O."/>
            <person name="Kuo R.C."/>
            <person name="Labutti K."/>
            <person name="Haridas S."/>
            <person name="Kuo A."/>
            <person name="Salamov A."/>
            <person name="Ahrendt S.R."/>
            <person name="Lipzen A."/>
            <person name="Sullivan W."/>
            <person name="Andreopoulos W.B."/>
            <person name="Clum A."/>
            <person name="Lindquist E."/>
            <person name="Daum C."/>
            <person name="Ramamoorthy G.K."/>
            <person name="Gryganskyi A."/>
            <person name="Culley D."/>
            <person name="Magnuson J.K."/>
            <person name="James T.Y."/>
            <person name="O'Malley M.A."/>
            <person name="Stajich J.E."/>
            <person name="Spatafora J.W."/>
            <person name="Visel A."/>
            <person name="Grigoriev I.V."/>
        </authorList>
    </citation>
    <scope>NUCLEOTIDE SEQUENCE [LARGE SCALE GENOMIC DNA]</scope>
    <source>
        <strain evidence="6 7">CBS 931.73</strain>
    </source>
</reference>
<keyword evidence="4" id="KW-0472">Membrane</keyword>
<sequence>MAPLITVLPFVFRLRQCISEYISSNDSGSRHLANAVKYASAFPVVLLSALMHRDDEDENSVLFSLWLMCVLFNSIYSFYWDVVMDWGLGNTPSPQSKVSYPPLLRPILMFQEPSIYYLAMLLDFFLRTSWSLKLSDHVHLKEIIASGFVMEGAEVMRRWLWVYFRAEKEWITKRYEAPHQRSIPKLHNIYALHNRLDDSNDMPLSP</sequence>
<dbReference type="GO" id="GO:0005737">
    <property type="term" value="C:cytoplasm"/>
    <property type="evidence" value="ECO:0007669"/>
    <property type="project" value="TreeGrafter"/>
</dbReference>
<dbReference type="PANTHER" id="PTHR10783">
    <property type="entry name" value="XENOTROPIC AND POLYTROPIC RETROVIRUS RECEPTOR 1-RELATED"/>
    <property type="match status" value="1"/>
</dbReference>
<comment type="caution">
    <text evidence="6">The sequence shown here is derived from an EMBL/GenBank/DDBJ whole genome shotgun (WGS) entry which is preliminary data.</text>
</comment>
<keyword evidence="7" id="KW-1185">Reference proteome</keyword>
<dbReference type="STRING" id="1314790.A0A1Y1Y0F9"/>
<dbReference type="EMBL" id="MCFE01000319">
    <property type="protein sequence ID" value="ORX91487.1"/>
    <property type="molecule type" value="Genomic_DNA"/>
</dbReference>
<accession>A0A1Y1Y0F9</accession>
<feature type="domain" description="EXS" evidence="5">
    <location>
        <begin position="1"/>
        <end position="198"/>
    </location>
</feature>
<comment type="subcellular location">
    <subcellularLocation>
        <location evidence="1">Membrane</location>
        <topology evidence="1">Multi-pass membrane protein</topology>
    </subcellularLocation>
</comment>
<name>A0A1Y1Y0F9_9FUNG</name>
<keyword evidence="2" id="KW-0812">Transmembrane</keyword>
<dbReference type="Pfam" id="PF03124">
    <property type="entry name" value="EXS"/>
    <property type="match status" value="1"/>
</dbReference>
<dbReference type="GO" id="GO:0016020">
    <property type="term" value="C:membrane"/>
    <property type="evidence" value="ECO:0007669"/>
    <property type="project" value="UniProtKB-SubCell"/>
</dbReference>
<keyword evidence="3" id="KW-1133">Transmembrane helix</keyword>
<gene>
    <name evidence="6" type="ORF">K493DRAFT_339334</name>
</gene>
<evidence type="ECO:0000259" key="5">
    <source>
        <dbReference type="PROSITE" id="PS51380"/>
    </source>
</evidence>
<proteinExistence type="predicted"/>
<evidence type="ECO:0000313" key="7">
    <source>
        <dbReference type="Proteomes" id="UP000193498"/>
    </source>
</evidence>
<protein>
    <submittedName>
        <fullName evidence="6">EXS-domain-containing protein</fullName>
    </submittedName>
</protein>